<comment type="caution">
    <text evidence="12">The sequence shown here is derived from an EMBL/GenBank/DDBJ whole genome shotgun (WGS) entry which is preliminary data.</text>
</comment>
<keyword evidence="3 8" id="KW-0597">Phosphoprotein</keyword>
<dbReference type="GO" id="GO:0000156">
    <property type="term" value="F:phosphorelay response regulator activity"/>
    <property type="evidence" value="ECO:0007669"/>
    <property type="project" value="TreeGrafter"/>
</dbReference>
<evidence type="ECO:0000256" key="3">
    <source>
        <dbReference type="ARBA" id="ARBA00022553"/>
    </source>
</evidence>
<dbReference type="SMART" id="SM00448">
    <property type="entry name" value="REC"/>
    <property type="match status" value="1"/>
</dbReference>
<evidence type="ECO:0000259" key="10">
    <source>
        <dbReference type="PROSITE" id="PS50110"/>
    </source>
</evidence>
<gene>
    <name evidence="12" type="ORF">AZI86_14570</name>
</gene>
<evidence type="ECO:0000259" key="11">
    <source>
        <dbReference type="PROSITE" id="PS51755"/>
    </source>
</evidence>
<feature type="DNA-binding region" description="OmpR/PhoB-type" evidence="9">
    <location>
        <begin position="128"/>
        <end position="226"/>
    </location>
</feature>
<evidence type="ECO:0000256" key="5">
    <source>
        <dbReference type="ARBA" id="ARBA00023015"/>
    </source>
</evidence>
<keyword evidence="2" id="KW-0963">Cytoplasm</keyword>
<dbReference type="RefSeq" id="WP_061835994.1">
    <property type="nucleotide sequence ID" value="NZ_LUKE01000003.1"/>
</dbReference>
<dbReference type="PROSITE" id="PS50110">
    <property type="entry name" value="RESPONSE_REGULATORY"/>
    <property type="match status" value="1"/>
</dbReference>
<dbReference type="CDD" id="cd17620">
    <property type="entry name" value="REC_OmpR_KdpE-like"/>
    <property type="match status" value="1"/>
</dbReference>
<evidence type="ECO:0000256" key="8">
    <source>
        <dbReference type="PROSITE-ProRule" id="PRU00169"/>
    </source>
</evidence>
<feature type="domain" description="Response regulatory" evidence="10">
    <location>
        <begin position="6"/>
        <end position="119"/>
    </location>
</feature>
<evidence type="ECO:0000256" key="6">
    <source>
        <dbReference type="ARBA" id="ARBA00023125"/>
    </source>
</evidence>
<keyword evidence="13" id="KW-1185">Reference proteome</keyword>
<dbReference type="GO" id="GO:0045893">
    <property type="term" value="P:positive regulation of DNA-templated transcription"/>
    <property type="evidence" value="ECO:0007669"/>
    <property type="project" value="UniProtKB-ARBA"/>
</dbReference>
<reference evidence="12 13" key="1">
    <citation type="submission" date="2016-03" db="EMBL/GenBank/DDBJ databases">
        <authorList>
            <person name="Ploux O."/>
        </authorList>
    </citation>
    <scope>NUCLEOTIDE SEQUENCE [LARGE SCALE GENOMIC DNA]</scope>
    <source>
        <strain evidence="12 13">R0</strain>
    </source>
</reference>
<dbReference type="SMART" id="SM00862">
    <property type="entry name" value="Trans_reg_C"/>
    <property type="match status" value="1"/>
</dbReference>
<evidence type="ECO:0000256" key="2">
    <source>
        <dbReference type="ARBA" id="ARBA00022490"/>
    </source>
</evidence>
<organism evidence="12 13">
    <name type="scientific">Bdellovibrio bacteriovorus</name>
    <dbReference type="NCBI Taxonomy" id="959"/>
    <lineage>
        <taxon>Bacteria</taxon>
        <taxon>Pseudomonadati</taxon>
        <taxon>Bdellovibrionota</taxon>
        <taxon>Bdellovibrionia</taxon>
        <taxon>Bdellovibrionales</taxon>
        <taxon>Pseudobdellovibrionaceae</taxon>
        <taxon>Bdellovibrio</taxon>
    </lineage>
</organism>
<keyword evidence="5" id="KW-0805">Transcription regulation</keyword>
<dbReference type="OrthoDB" id="9802426at2"/>
<evidence type="ECO:0000256" key="4">
    <source>
        <dbReference type="ARBA" id="ARBA00023012"/>
    </source>
</evidence>
<dbReference type="PANTHER" id="PTHR48111">
    <property type="entry name" value="REGULATOR OF RPOS"/>
    <property type="match status" value="1"/>
</dbReference>
<evidence type="ECO:0000313" key="13">
    <source>
        <dbReference type="Proteomes" id="UP000075320"/>
    </source>
</evidence>
<dbReference type="InterPro" id="IPR011006">
    <property type="entry name" value="CheY-like_superfamily"/>
</dbReference>
<dbReference type="PANTHER" id="PTHR48111:SF50">
    <property type="entry name" value="KDP OPERON TRANSCRIPTIONAL REGULATORY PROTEIN KDPE"/>
    <property type="match status" value="1"/>
</dbReference>
<dbReference type="Gene3D" id="6.10.250.690">
    <property type="match status" value="1"/>
</dbReference>
<keyword evidence="4" id="KW-0902">Two-component regulatory system</keyword>
<dbReference type="Pfam" id="PF00072">
    <property type="entry name" value="Response_reg"/>
    <property type="match status" value="1"/>
</dbReference>
<dbReference type="InterPro" id="IPR039420">
    <property type="entry name" value="WalR-like"/>
</dbReference>
<dbReference type="AlphaFoldDB" id="A0A150WJT7"/>
<evidence type="ECO:0000256" key="7">
    <source>
        <dbReference type="ARBA" id="ARBA00023163"/>
    </source>
</evidence>
<dbReference type="InterPro" id="IPR001789">
    <property type="entry name" value="Sig_transdc_resp-reg_receiver"/>
</dbReference>
<feature type="modified residue" description="4-aspartylphosphate" evidence="8">
    <location>
        <position position="55"/>
    </location>
</feature>
<dbReference type="SUPFAM" id="SSF52172">
    <property type="entry name" value="CheY-like"/>
    <property type="match status" value="1"/>
</dbReference>
<dbReference type="FunFam" id="3.40.50.2300:FF:000021">
    <property type="entry name" value="Two-component system response regulator KdpE"/>
    <property type="match status" value="1"/>
</dbReference>
<proteinExistence type="predicted"/>
<evidence type="ECO:0000256" key="9">
    <source>
        <dbReference type="PROSITE-ProRule" id="PRU01091"/>
    </source>
</evidence>
<comment type="subcellular location">
    <subcellularLocation>
        <location evidence="1">Cytoplasm</location>
    </subcellularLocation>
</comment>
<feature type="domain" description="OmpR/PhoB-type" evidence="11">
    <location>
        <begin position="128"/>
        <end position="226"/>
    </location>
</feature>
<keyword evidence="7" id="KW-0804">Transcription</keyword>
<accession>A0A150WJT7</accession>
<dbReference type="Gene3D" id="3.40.50.2300">
    <property type="match status" value="1"/>
</dbReference>
<dbReference type="InterPro" id="IPR001867">
    <property type="entry name" value="OmpR/PhoB-type_DNA-bd"/>
</dbReference>
<dbReference type="Proteomes" id="UP000075320">
    <property type="component" value="Unassembled WGS sequence"/>
</dbReference>
<dbReference type="GO" id="GO:0000987">
    <property type="term" value="F:cis-regulatory region sequence-specific DNA binding"/>
    <property type="evidence" value="ECO:0007669"/>
    <property type="project" value="UniProtKB-ARBA"/>
</dbReference>
<name>A0A150WJT7_BDEBC</name>
<dbReference type="CDD" id="cd00383">
    <property type="entry name" value="trans_reg_C"/>
    <property type="match status" value="1"/>
</dbReference>
<dbReference type="GO" id="GO:0042802">
    <property type="term" value="F:identical protein binding"/>
    <property type="evidence" value="ECO:0007669"/>
    <property type="project" value="UniProtKB-ARBA"/>
</dbReference>
<dbReference type="PROSITE" id="PS51755">
    <property type="entry name" value="OMPR_PHOB"/>
    <property type="match status" value="1"/>
</dbReference>
<dbReference type="Gene3D" id="1.10.10.10">
    <property type="entry name" value="Winged helix-like DNA-binding domain superfamily/Winged helix DNA-binding domain"/>
    <property type="match status" value="1"/>
</dbReference>
<protein>
    <submittedName>
        <fullName evidence="12">DNA-binding response regulator</fullName>
    </submittedName>
</protein>
<dbReference type="GO" id="GO:0032993">
    <property type="term" value="C:protein-DNA complex"/>
    <property type="evidence" value="ECO:0007669"/>
    <property type="project" value="TreeGrafter"/>
</dbReference>
<sequence>MNEGVRILIVDDEAPIRNVLRLHLSEKGYKLSEAKTAAEALEQASGFHPHLVILDLGLPDKDGYEVLKELRAWTTVPVLVLTATDDESTKIRLLDKGADDYLTKPFSPGELLARVRVCLRHSGTVEATPIFESGDLRIDLNARLVTVDGVPIKLTSTEYEVLARLAREPGKVVAQNTLLRQIWGVTAEDQTHYLRIYIKQLRKKIEKIPSEPVHILTEPGVGYRLI</sequence>
<evidence type="ECO:0000256" key="1">
    <source>
        <dbReference type="ARBA" id="ARBA00004496"/>
    </source>
</evidence>
<keyword evidence="6 9" id="KW-0238">DNA-binding</keyword>
<evidence type="ECO:0000313" key="12">
    <source>
        <dbReference type="EMBL" id="KYG64028.1"/>
    </source>
</evidence>
<dbReference type="Pfam" id="PF00486">
    <property type="entry name" value="Trans_reg_C"/>
    <property type="match status" value="1"/>
</dbReference>
<dbReference type="InterPro" id="IPR036388">
    <property type="entry name" value="WH-like_DNA-bd_sf"/>
</dbReference>
<dbReference type="EMBL" id="LUKE01000003">
    <property type="protein sequence ID" value="KYG64028.1"/>
    <property type="molecule type" value="Genomic_DNA"/>
</dbReference>
<dbReference type="GO" id="GO:0005829">
    <property type="term" value="C:cytosol"/>
    <property type="evidence" value="ECO:0007669"/>
    <property type="project" value="TreeGrafter"/>
</dbReference>